<name>A0ABU1NFP1_9BURK</name>
<accession>A0ABU1NFP1</accession>
<evidence type="ECO:0000256" key="1">
    <source>
        <dbReference type="ARBA" id="ARBA00008857"/>
    </source>
</evidence>
<evidence type="ECO:0000256" key="3">
    <source>
        <dbReference type="ARBA" id="ARBA00023125"/>
    </source>
</evidence>
<dbReference type="PROSITE" id="PS51898">
    <property type="entry name" value="TYR_RECOMBINASE"/>
    <property type="match status" value="1"/>
</dbReference>
<evidence type="ECO:0000259" key="7">
    <source>
        <dbReference type="PROSITE" id="PS51900"/>
    </source>
</evidence>
<dbReference type="Pfam" id="PF13356">
    <property type="entry name" value="Arm-DNA-bind_3"/>
    <property type="match status" value="1"/>
</dbReference>
<dbReference type="RefSeq" id="WP_309903092.1">
    <property type="nucleotide sequence ID" value="NZ_JAVDRF010000006.1"/>
</dbReference>
<keyword evidence="3 5" id="KW-0238">DNA-binding</keyword>
<dbReference type="InterPro" id="IPR010998">
    <property type="entry name" value="Integrase_recombinase_N"/>
</dbReference>
<sequence length="405" mass="44902">MRLTDAKLRKLTEPGKHADGGGLFLHITPAGGRYWRLKYRHSGKEKLLAFGVYPAVSLKDARECRDSAKQSLARGEDPGLLRKTAKIKIATDAANSFKAVALEWHKANAKRWAAVTAAKTLKHLEADVFPVIGNRPVSAITPPELLAMLRKIEARGATYTATRLRELCGQVFRFGIATGSATYNPAADLVRAIVAPDVKHRPALTDRRQFGQFLRDLDSYQAADRLTLQATRLALLTFVRSRELRHARWSEIDFEASEWRIPAARMKMGKGLNQAHVVPLSQAAIDTLRDLHALTGDTPSVFPNRDGADAFMSENTIGRMLVRMGYQGRQTLHGFRASARSLLSERGWSVAALERQLDHAERSKVVAAYARSEHLEERRKIMDDWGALVTSLEAGANVVPLRTAA</sequence>
<dbReference type="SUPFAM" id="SSF56349">
    <property type="entry name" value="DNA breaking-rejoining enzymes"/>
    <property type="match status" value="1"/>
</dbReference>
<reference evidence="8 9" key="1">
    <citation type="submission" date="2023-07" db="EMBL/GenBank/DDBJ databases">
        <title>Sorghum-associated microbial communities from plants grown in Nebraska, USA.</title>
        <authorList>
            <person name="Schachtman D."/>
        </authorList>
    </citation>
    <scope>NUCLEOTIDE SEQUENCE [LARGE SCALE GENOMIC DNA]</scope>
    <source>
        <strain evidence="8 9">DS1781</strain>
    </source>
</reference>
<dbReference type="Gene3D" id="1.10.443.10">
    <property type="entry name" value="Intergrase catalytic core"/>
    <property type="match status" value="1"/>
</dbReference>
<protein>
    <submittedName>
        <fullName evidence="8">Integrase</fullName>
    </submittedName>
</protein>
<dbReference type="InterPro" id="IPR011010">
    <property type="entry name" value="DNA_brk_join_enz"/>
</dbReference>
<dbReference type="EMBL" id="JAVDRF010000006">
    <property type="protein sequence ID" value="MDR6537294.1"/>
    <property type="molecule type" value="Genomic_DNA"/>
</dbReference>
<dbReference type="CDD" id="cd00801">
    <property type="entry name" value="INT_P4_C"/>
    <property type="match status" value="1"/>
</dbReference>
<keyword evidence="2" id="KW-0229">DNA integration</keyword>
<evidence type="ECO:0000313" key="8">
    <source>
        <dbReference type="EMBL" id="MDR6537294.1"/>
    </source>
</evidence>
<dbReference type="PROSITE" id="PS51900">
    <property type="entry name" value="CB"/>
    <property type="match status" value="1"/>
</dbReference>
<evidence type="ECO:0000256" key="2">
    <source>
        <dbReference type="ARBA" id="ARBA00022908"/>
    </source>
</evidence>
<dbReference type="InterPro" id="IPR050808">
    <property type="entry name" value="Phage_Integrase"/>
</dbReference>
<feature type="domain" description="Core-binding (CB)" evidence="7">
    <location>
        <begin position="95"/>
        <end position="176"/>
    </location>
</feature>
<comment type="similarity">
    <text evidence="1">Belongs to the 'phage' integrase family.</text>
</comment>
<dbReference type="InterPro" id="IPR044068">
    <property type="entry name" value="CB"/>
</dbReference>
<gene>
    <name evidence="8" type="ORF">J2739_003071</name>
</gene>
<dbReference type="InterPro" id="IPR002104">
    <property type="entry name" value="Integrase_catalytic"/>
</dbReference>
<evidence type="ECO:0000256" key="5">
    <source>
        <dbReference type="PROSITE-ProRule" id="PRU01248"/>
    </source>
</evidence>
<dbReference type="Pfam" id="PF00589">
    <property type="entry name" value="Phage_integrase"/>
    <property type="match status" value="1"/>
</dbReference>
<dbReference type="PANTHER" id="PTHR30629">
    <property type="entry name" value="PROPHAGE INTEGRASE"/>
    <property type="match status" value="1"/>
</dbReference>
<dbReference type="PANTHER" id="PTHR30629:SF2">
    <property type="entry name" value="PROPHAGE INTEGRASE INTS-RELATED"/>
    <property type="match status" value="1"/>
</dbReference>
<comment type="caution">
    <text evidence="8">The sequence shown here is derived from an EMBL/GenBank/DDBJ whole genome shotgun (WGS) entry which is preliminary data.</text>
</comment>
<dbReference type="Pfam" id="PF22022">
    <property type="entry name" value="Phage_int_M"/>
    <property type="match status" value="1"/>
</dbReference>
<evidence type="ECO:0000259" key="6">
    <source>
        <dbReference type="PROSITE" id="PS51898"/>
    </source>
</evidence>
<dbReference type="Proteomes" id="UP001184230">
    <property type="component" value="Unassembled WGS sequence"/>
</dbReference>
<keyword evidence="9" id="KW-1185">Reference proteome</keyword>
<organism evidence="8 9">
    <name type="scientific">Variovorax soli</name>
    <dbReference type="NCBI Taxonomy" id="376815"/>
    <lineage>
        <taxon>Bacteria</taxon>
        <taxon>Pseudomonadati</taxon>
        <taxon>Pseudomonadota</taxon>
        <taxon>Betaproteobacteria</taxon>
        <taxon>Burkholderiales</taxon>
        <taxon>Comamonadaceae</taxon>
        <taxon>Variovorax</taxon>
    </lineage>
</organism>
<dbReference type="InterPro" id="IPR025166">
    <property type="entry name" value="Integrase_DNA_bind_dom"/>
</dbReference>
<dbReference type="InterPro" id="IPR038488">
    <property type="entry name" value="Integrase_DNA-bd_sf"/>
</dbReference>
<dbReference type="Gene3D" id="1.10.150.130">
    <property type="match status" value="1"/>
</dbReference>
<feature type="domain" description="Tyr recombinase" evidence="6">
    <location>
        <begin position="199"/>
        <end position="383"/>
    </location>
</feature>
<keyword evidence="4" id="KW-0233">DNA recombination</keyword>
<evidence type="ECO:0000313" key="9">
    <source>
        <dbReference type="Proteomes" id="UP001184230"/>
    </source>
</evidence>
<dbReference type="Gene3D" id="3.30.160.390">
    <property type="entry name" value="Integrase, DNA-binding domain"/>
    <property type="match status" value="1"/>
</dbReference>
<proteinExistence type="inferred from homology"/>
<dbReference type="InterPro" id="IPR013762">
    <property type="entry name" value="Integrase-like_cat_sf"/>
</dbReference>
<dbReference type="InterPro" id="IPR053876">
    <property type="entry name" value="Phage_int_M"/>
</dbReference>
<evidence type="ECO:0000256" key="4">
    <source>
        <dbReference type="ARBA" id="ARBA00023172"/>
    </source>
</evidence>